<evidence type="ECO:0000313" key="2">
    <source>
        <dbReference type="EMBL" id="OAG34661.1"/>
    </source>
</evidence>
<comment type="caution">
    <text evidence="2">The sequence shown here is derived from an EMBL/GenBank/DDBJ whole genome shotgun (WGS) entry which is preliminary data.</text>
</comment>
<feature type="region of interest" description="Disordered" evidence="1">
    <location>
        <begin position="1"/>
        <end position="23"/>
    </location>
</feature>
<accession>A0A177ETA2</accession>
<dbReference type="AlphaFoldDB" id="A0A177ETA2"/>
<sequence>MADWDALLSGGEDGGGFTQNPYRQEPLDLNLRKLDIPVPRRRLRKRLLQDTDQGGSYLQAFIRTELKPFYKPNHIEFGQEHQEKTIDNFWQYLVFTDEFHFDTPRRLSLEFYENKLGT</sequence>
<dbReference type="GeneID" id="34606272"/>
<dbReference type="RefSeq" id="XP_022506613.1">
    <property type="nucleotide sequence ID" value="XM_022661070.1"/>
</dbReference>
<dbReference type="EMBL" id="LVKK01000147">
    <property type="protein sequence ID" value="OAG34661.1"/>
    <property type="molecule type" value="Genomic_DNA"/>
</dbReference>
<dbReference type="Proteomes" id="UP000077002">
    <property type="component" value="Unassembled WGS sequence"/>
</dbReference>
<proteinExistence type="predicted"/>
<dbReference type="OrthoDB" id="3558968at2759"/>
<name>A0A177ETA2_9EURO</name>
<reference evidence="2 3" key="1">
    <citation type="submission" date="2016-03" db="EMBL/GenBank/DDBJ databases">
        <title>Draft genome sequence of the Fonsecaea monophora CBS 269.37.</title>
        <authorList>
            <person name="Bombassaro A."/>
            <person name="Vinicius W.A."/>
            <person name="De Hoog S."/>
            <person name="Sun J."/>
            <person name="Souza E.M."/>
            <person name="Raittz R.T."/>
            <person name="Costa F."/>
            <person name="Leao A.C."/>
            <person name="Tadra-Sfeir M.Z."/>
            <person name="Baura V."/>
            <person name="Balsanelli E."/>
            <person name="Pedrosa F.O."/>
            <person name="Moreno L.F."/>
            <person name="Steffens M.B."/>
            <person name="Xi L."/>
            <person name="Bocca A.L."/>
            <person name="Felipe M.S."/>
            <person name="Teixeira M."/>
            <person name="Telles Filho F.Q."/>
            <person name="Azevedo C.M."/>
            <person name="Gomes R."/>
            <person name="Vicente V.A."/>
        </authorList>
    </citation>
    <scope>NUCLEOTIDE SEQUENCE [LARGE SCALE GENOMIC DNA]</scope>
    <source>
        <strain evidence="2 3">CBS 269.37</strain>
    </source>
</reference>
<organism evidence="2 3">
    <name type="scientific">Fonsecaea monophora</name>
    <dbReference type="NCBI Taxonomy" id="254056"/>
    <lineage>
        <taxon>Eukaryota</taxon>
        <taxon>Fungi</taxon>
        <taxon>Dikarya</taxon>
        <taxon>Ascomycota</taxon>
        <taxon>Pezizomycotina</taxon>
        <taxon>Eurotiomycetes</taxon>
        <taxon>Chaetothyriomycetidae</taxon>
        <taxon>Chaetothyriales</taxon>
        <taxon>Herpotrichiellaceae</taxon>
        <taxon>Fonsecaea</taxon>
    </lineage>
</organism>
<evidence type="ECO:0000313" key="3">
    <source>
        <dbReference type="Proteomes" id="UP000077002"/>
    </source>
</evidence>
<protein>
    <submittedName>
        <fullName evidence="2">Uncharacterized protein</fullName>
    </submittedName>
</protein>
<gene>
    <name evidence="2" type="ORF">AYO21_11173</name>
</gene>
<keyword evidence="3" id="KW-1185">Reference proteome</keyword>
<evidence type="ECO:0000256" key="1">
    <source>
        <dbReference type="SAM" id="MobiDB-lite"/>
    </source>
</evidence>